<feature type="region of interest" description="Disordered" evidence="4">
    <location>
        <begin position="329"/>
        <end position="365"/>
    </location>
</feature>
<dbReference type="InterPro" id="IPR009057">
    <property type="entry name" value="Homeodomain-like_sf"/>
</dbReference>
<dbReference type="STRING" id="1353009.A0A1Y2IRM2"/>
<accession>A0A1Y2IRM2</accession>
<dbReference type="SMART" id="SM00389">
    <property type="entry name" value="HOX"/>
    <property type="match status" value="1"/>
</dbReference>
<reference evidence="6 7" key="1">
    <citation type="journal article" date="2015" name="Biotechnol. Biofuels">
        <title>Enhanced degradation of softwood versus hardwood by the white-rot fungus Pycnoporus coccineus.</title>
        <authorList>
            <person name="Couturier M."/>
            <person name="Navarro D."/>
            <person name="Chevret D."/>
            <person name="Henrissat B."/>
            <person name="Piumi F."/>
            <person name="Ruiz-Duenas F.J."/>
            <person name="Martinez A.T."/>
            <person name="Grigoriev I.V."/>
            <person name="Riley R."/>
            <person name="Lipzen A."/>
            <person name="Berrin J.G."/>
            <person name="Master E.R."/>
            <person name="Rosso M.N."/>
        </authorList>
    </citation>
    <scope>NUCLEOTIDE SEQUENCE [LARGE SCALE GENOMIC DNA]</scope>
    <source>
        <strain evidence="6 7">BRFM310</strain>
    </source>
</reference>
<evidence type="ECO:0000313" key="7">
    <source>
        <dbReference type="Proteomes" id="UP000193067"/>
    </source>
</evidence>
<sequence length="398" mass="43266">MTDTNTSLSPRKTRSSSRLASGTYDVDPSSVYPSTTPPMPPGHLGVGSVAVMKASSMEPVRGLGGATAGKRARHKMTDVQLQRLEELYQADTHPSRGAKEALAREVGMTLKSVLIWFQNRRQDRRRKSSGTAASKAMLRRAEQSSAQRTARKTSVGQEKSSPTRPKAAPPSKQKTVALARPASRVIDGPNYNGEAAPKSVQSARTHTSGSTEDSMDVDRRSSPSTAPTSVRQGAKHPFVRVARSPSSSLDSDSSDAAGSPKALWRLIVSSPPPPPPLPPAAVTRSEARDRLPFSNVQASGHRQGKPDLEWACANSAARRKHGYYVYRDEDDSEGESSELEGRPRPLVKRRWKQRDSSAADRPQTFDVPHEYEHLFPPDMVLGASLLLTLKHSTAPTRL</sequence>
<dbReference type="EMBL" id="KZ084101">
    <property type="protein sequence ID" value="OSD03274.1"/>
    <property type="molecule type" value="Genomic_DNA"/>
</dbReference>
<name>A0A1Y2IRM2_TRAC3</name>
<keyword evidence="7" id="KW-1185">Reference proteome</keyword>
<evidence type="ECO:0000259" key="5">
    <source>
        <dbReference type="PROSITE" id="PS50071"/>
    </source>
</evidence>
<feature type="DNA-binding region" description="Homeobox" evidence="2">
    <location>
        <begin position="69"/>
        <end position="128"/>
    </location>
</feature>
<evidence type="ECO:0000256" key="2">
    <source>
        <dbReference type="PROSITE-ProRule" id="PRU00108"/>
    </source>
</evidence>
<keyword evidence="2 3" id="KW-0371">Homeobox</keyword>
<dbReference type="GO" id="GO:0006355">
    <property type="term" value="P:regulation of DNA-templated transcription"/>
    <property type="evidence" value="ECO:0007669"/>
    <property type="project" value="TreeGrafter"/>
</dbReference>
<dbReference type="CDD" id="cd00086">
    <property type="entry name" value="homeodomain"/>
    <property type="match status" value="1"/>
</dbReference>
<dbReference type="OrthoDB" id="6159439at2759"/>
<dbReference type="GO" id="GO:0000976">
    <property type="term" value="F:transcription cis-regulatory region binding"/>
    <property type="evidence" value="ECO:0007669"/>
    <property type="project" value="TreeGrafter"/>
</dbReference>
<feature type="compositionally biased region" description="Polar residues" evidence="4">
    <location>
        <begin position="1"/>
        <end position="20"/>
    </location>
</feature>
<comment type="subcellular location">
    <subcellularLocation>
        <location evidence="1 2 3">Nucleus</location>
    </subcellularLocation>
</comment>
<feature type="compositionally biased region" description="Low complexity" evidence="4">
    <location>
        <begin position="242"/>
        <end position="257"/>
    </location>
</feature>
<dbReference type="PANTHER" id="PTHR24323">
    <property type="entry name" value="CEH-10 HOMEODOMAIN-CONTAINING HOMOLOG"/>
    <property type="match status" value="1"/>
</dbReference>
<feature type="compositionally biased region" description="Polar residues" evidence="4">
    <location>
        <begin position="143"/>
        <end position="163"/>
    </location>
</feature>
<dbReference type="GO" id="GO:0005634">
    <property type="term" value="C:nucleus"/>
    <property type="evidence" value="ECO:0007669"/>
    <property type="project" value="UniProtKB-SubCell"/>
</dbReference>
<dbReference type="PROSITE" id="PS50071">
    <property type="entry name" value="HOMEOBOX_2"/>
    <property type="match status" value="1"/>
</dbReference>
<evidence type="ECO:0000256" key="3">
    <source>
        <dbReference type="RuleBase" id="RU000682"/>
    </source>
</evidence>
<feature type="compositionally biased region" description="Polar residues" evidence="4">
    <location>
        <begin position="199"/>
        <end position="212"/>
    </location>
</feature>
<keyword evidence="2 3" id="KW-0238">DNA-binding</keyword>
<feature type="region of interest" description="Disordered" evidence="4">
    <location>
        <begin position="121"/>
        <end position="257"/>
    </location>
</feature>
<dbReference type="InterPro" id="IPR051775">
    <property type="entry name" value="Homeobox_domain"/>
</dbReference>
<feature type="compositionally biased region" description="Acidic residues" evidence="4">
    <location>
        <begin position="329"/>
        <end position="338"/>
    </location>
</feature>
<keyword evidence="2 3" id="KW-0539">Nucleus</keyword>
<dbReference type="SUPFAM" id="SSF46689">
    <property type="entry name" value="Homeodomain-like"/>
    <property type="match status" value="1"/>
</dbReference>
<dbReference type="AlphaFoldDB" id="A0A1Y2IRM2"/>
<protein>
    <recommendedName>
        <fullName evidence="5">Homeobox domain-containing protein</fullName>
    </recommendedName>
</protein>
<feature type="region of interest" description="Disordered" evidence="4">
    <location>
        <begin position="1"/>
        <end position="41"/>
    </location>
</feature>
<dbReference type="Pfam" id="PF00046">
    <property type="entry name" value="Homeodomain"/>
    <property type="match status" value="1"/>
</dbReference>
<dbReference type="Gene3D" id="1.10.10.60">
    <property type="entry name" value="Homeodomain-like"/>
    <property type="match status" value="1"/>
</dbReference>
<dbReference type="Proteomes" id="UP000193067">
    <property type="component" value="Unassembled WGS sequence"/>
</dbReference>
<dbReference type="InterPro" id="IPR001356">
    <property type="entry name" value="HD"/>
</dbReference>
<evidence type="ECO:0000256" key="4">
    <source>
        <dbReference type="SAM" id="MobiDB-lite"/>
    </source>
</evidence>
<evidence type="ECO:0000256" key="1">
    <source>
        <dbReference type="ARBA" id="ARBA00004123"/>
    </source>
</evidence>
<proteinExistence type="predicted"/>
<feature type="compositionally biased region" description="Polar residues" evidence="4">
    <location>
        <begin position="222"/>
        <end position="231"/>
    </location>
</feature>
<organism evidence="6 7">
    <name type="scientific">Trametes coccinea (strain BRFM310)</name>
    <name type="common">Pycnoporus coccineus</name>
    <dbReference type="NCBI Taxonomy" id="1353009"/>
    <lineage>
        <taxon>Eukaryota</taxon>
        <taxon>Fungi</taxon>
        <taxon>Dikarya</taxon>
        <taxon>Basidiomycota</taxon>
        <taxon>Agaricomycotina</taxon>
        <taxon>Agaricomycetes</taxon>
        <taxon>Polyporales</taxon>
        <taxon>Polyporaceae</taxon>
        <taxon>Trametes</taxon>
    </lineage>
</organism>
<gene>
    <name evidence="6" type="ORF">PYCCODRAFT_256218</name>
</gene>
<evidence type="ECO:0000313" key="6">
    <source>
        <dbReference type="EMBL" id="OSD03274.1"/>
    </source>
</evidence>
<feature type="domain" description="Homeobox" evidence="5">
    <location>
        <begin position="67"/>
        <end position="127"/>
    </location>
</feature>
<dbReference type="PANTHER" id="PTHR24323:SF7">
    <property type="entry name" value="HOMEOBOX DOMAIN-CONTAINING PROTEIN"/>
    <property type="match status" value="1"/>
</dbReference>